<sequence>MTILRREIFNTSFISELKVKDNDLSRQLLGYLVPGIIQCRARFLSITYTVGRRRGRRAWAEMNVADPSSIISVGVYLESIGSTSSETVDRSAAGCQRTPRREEAFSCIAEKELDRYDEAKAIPNFFDGDDSFGNTTIRSSSISSQLRKS</sequence>
<organism evidence="2 3">
    <name type="scientific">Vespula maculifrons</name>
    <name type="common">Eastern yellow jacket</name>
    <name type="synonym">Wasp</name>
    <dbReference type="NCBI Taxonomy" id="7453"/>
    <lineage>
        <taxon>Eukaryota</taxon>
        <taxon>Metazoa</taxon>
        <taxon>Ecdysozoa</taxon>
        <taxon>Arthropoda</taxon>
        <taxon>Hexapoda</taxon>
        <taxon>Insecta</taxon>
        <taxon>Pterygota</taxon>
        <taxon>Neoptera</taxon>
        <taxon>Endopterygota</taxon>
        <taxon>Hymenoptera</taxon>
        <taxon>Apocrita</taxon>
        <taxon>Aculeata</taxon>
        <taxon>Vespoidea</taxon>
        <taxon>Vespidae</taxon>
        <taxon>Vespinae</taxon>
        <taxon>Vespula</taxon>
    </lineage>
</organism>
<evidence type="ECO:0000256" key="1">
    <source>
        <dbReference type="SAM" id="MobiDB-lite"/>
    </source>
</evidence>
<evidence type="ECO:0000313" key="2">
    <source>
        <dbReference type="EMBL" id="KAL2721076.1"/>
    </source>
</evidence>
<dbReference type="Proteomes" id="UP001607303">
    <property type="component" value="Unassembled WGS sequence"/>
</dbReference>
<feature type="region of interest" description="Disordered" evidence="1">
    <location>
        <begin position="128"/>
        <end position="149"/>
    </location>
</feature>
<proteinExistence type="predicted"/>
<dbReference type="EMBL" id="JAYRBN010000116">
    <property type="protein sequence ID" value="KAL2721076.1"/>
    <property type="molecule type" value="Genomic_DNA"/>
</dbReference>
<dbReference type="AlphaFoldDB" id="A0ABD2AKD7"/>
<comment type="caution">
    <text evidence="2">The sequence shown here is derived from an EMBL/GenBank/DDBJ whole genome shotgun (WGS) entry which is preliminary data.</text>
</comment>
<keyword evidence="3" id="KW-1185">Reference proteome</keyword>
<gene>
    <name evidence="2" type="ORF">V1477_019896</name>
</gene>
<accession>A0ABD2AKD7</accession>
<reference evidence="2 3" key="1">
    <citation type="journal article" date="2024" name="Ann. Entomol. Soc. Am.">
        <title>Genomic analyses of the southern and eastern yellowjacket wasps (Hymenoptera: Vespidae) reveal evolutionary signatures of social life.</title>
        <authorList>
            <person name="Catto M.A."/>
            <person name="Caine P.B."/>
            <person name="Orr S.E."/>
            <person name="Hunt B.G."/>
            <person name="Goodisman M.A.D."/>
        </authorList>
    </citation>
    <scope>NUCLEOTIDE SEQUENCE [LARGE SCALE GENOMIC DNA]</scope>
    <source>
        <strain evidence="2">232</strain>
        <tissue evidence="2">Head and thorax</tissue>
    </source>
</reference>
<name>A0ABD2AKD7_VESMC</name>
<evidence type="ECO:0000313" key="3">
    <source>
        <dbReference type="Proteomes" id="UP001607303"/>
    </source>
</evidence>
<protein>
    <submittedName>
        <fullName evidence="2">Uncharacterized protein</fullName>
    </submittedName>
</protein>
<feature type="compositionally biased region" description="Low complexity" evidence="1">
    <location>
        <begin position="139"/>
        <end position="149"/>
    </location>
</feature>